<dbReference type="GO" id="GO:0008270">
    <property type="term" value="F:zinc ion binding"/>
    <property type="evidence" value="ECO:0007669"/>
    <property type="project" value="InterPro"/>
</dbReference>
<proteinExistence type="inferred from homology"/>
<name>A0A1M5WIR1_9FIRM</name>
<evidence type="ECO:0000256" key="7">
    <source>
        <dbReference type="ARBA" id="ARBA00022833"/>
    </source>
</evidence>
<dbReference type="PANTHER" id="PTHR28570">
    <property type="entry name" value="ASPARTYL AMINOPEPTIDASE"/>
    <property type="match status" value="1"/>
</dbReference>
<keyword evidence="7 9" id="KW-0862">Zinc</keyword>
<dbReference type="AlphaFoldDB" id="A0A1M5WIR1"/>
<dbReference type="OrthoDB" id="9764268at2"/>
<dbReference type="GO" id="GO:0005737">
    <property type="term" value="C:cytoplasm"/>
    <property type="evidence" value="ECO:0007669"/>
    <property type="project" value="UniProtKB-ARBA"/>
</dbReference>
<organism evidence="11 12">
    <name type="scientific">Sporanaerobacter acetigenes DSM 13106</name>
    <dbReference type="NCBI Taxonomy" id="1123281"/>
    <lineage>
        <taxon>Bacteria</taxon>
        <taxon>Bacillati</taxon>
        <taxon>Bacillota</taxon>
        <taxon>Tissierellia</taxon>
        <taxon>Tissierellales</taxon>
        <taxon>Sporanaerobacteraceae</taxon>
        <taxon>Sporanaerobacter</taxon>
    </lineage>
</organism>
<evidence type="ECO:0000256" key="3">
    <source>
        <dbReference type="ARBA" id="ARBA00022438"/>
    </source>
</evidence>
<dbReference type="GO" id="GO:0008237">
    <property type="term" value="F:metallopeptidase activity"/>
    <property type="evidence" value="ECO:0007669"/>
    <property type="project" value="UniProtKB-KW"/>
</dbReference>
<evidence type="ECO:0000313" key="12">
    <source>
        <dbReference type="Proteomes" id="UP000184389"/>
    </source>
</evidence>
<comment type="cofactor">
    <cofactor evidence="1 10">
        <name>Zn(2+)</name>
        <dbReference type="ChEBI" id="CHEBI:29105"/>
    </cofactor>
</comment>
<dbReference type="RefSeq" id="WP_072743943.1">
    <property type="nucleotide sequence ID" value="NZ_FQXR01000005.1"/>
</dbReference>
<keyword evidence="5 9" id="KW-0479">Metal-binding</keyword>
<dbReference type="InterPro" id="IPR001948">
    <property type="entry name" value="Peptidase_M18"/>
</dbReference>
<dbReference type="GO" id="GO:0006508">
    <property type="term" value="P:proteolysis"/>
    <property type="evidence" value="ECO:0007669"/>
    <property type="project" value="UniProtKB-KW"/>
</dbReference>
<dbReference type="InterPro" id="IPR023358">
    <property type="entry name" value="Peptidase_M18_dom2"/>
</dbReference>
<evidence type="ECO:0000256" key="10">
    <source>
        <dbReference type="RuleBase" id="RU004387"/>
    </source>
</evidence>
<dbReference type="Proteomes" id="UP000184389">
    <property type="component" value="Unassembled WGS sequence"/>
</dbReference>
<evidence type="ECO:0000256" key="9">
    <source>
        <dbReference type="RuleBase" id="RU004386"/>
    </source>
</evidence>
<dbReference type="SUPFAM" id="SSF53187">
    <property type="entry name" value="Zn-dependent exopeptidases"/>
    <property type="match status" value="1"/>
</dbReference>
<evidence type="ECO:0000256" key="2">
    <source>
        <dbReference type="ARBA" id="ARBA00008290"/>
    </source>
</evidence>
<evidence type="ECO:0000256" key="4">
    <source>
        <dbReference type="ARBA" id="ARBA00022670"/>
    </source>
</evidence>
<reference evidence="11 12" key="1">
    <citation type="submission" date="2016-11" db="EMBL/GenBank/DDBJ databases">
        <authorList>
            <person name="Jaros S."/>
            <person name="Januszkiewicz K."/>
            <person name="Wedrychowicz H."/>
        </authorList>
    </citation>
    <scope>NUCLEOTIDE SEQUENCE [LARGE SCALE GENOMIC DNA]</scope>
    <source>
        <strain evidence="11 12">DSM 13106</strain>
    </source>
</reference>
<gene>
    <name evidence="11" type="ORF">SAMN02745180_01257</name>
</gene>
<dbReference type="EMBL" id="FQXR01000005">
    <property type="protein sequence ID" value="SHH87385.1"/>
    <property type="molecule type" value="Genomic_DNA"/>
</dbReference>
<evidence type="ECO:0000313" key="11">
    <source>
        <dbReference type="EMBL" id="SHH87385.1"/>
    </source>
</evidence>
<dbReference type="SUPFAM" id="SSF101821">
    <property type="entry name" value="Aminopeptidase/glucanase lid domain"/>
    <property type="match status" value="1"/>
</dbReference>
<keyword evidence="12" id="KW-1185">Reference proteome</keyword>
<dbReference type="STRING" id="1123281.SAMN02745180_01257"/>
<protein>
    <recommendedName>
        <fullName evidence="10">M18 family aminopeptidase</fullName>
        <ecNumber evidence="10">3.4.11.-</ecNumber>
    </recommendedName>
</protein>
<keyword evidence="3 9" id="KW-0031">Aminopeptidase</keyword>
<dbReference type="PRINTS" id="PR00932">
    <property type="entry name" value="AMINO1PTASE"/>
</dbReference>
<evidence type="ECO:0000256" key="1">
    <source>
        <dbReference type="ARBA" id="ARBA00001947"/>
    </source>
</evidence>
<dbReference type="Pfam" id="PF02127">
    <property type="entry name" value="Peptidase_M18"/>
    <property type="match status" value="1"/>
</dbReference>
<accession>A0A1M5WIR1</accession>
<dbReference type="FunFam" id="2.30.250.10:FF:000003">
    <property type="entry name" value="Probable M18 family aminopeptidase 2"/>
    <property type="match status" value="1"/>
</dbReference>
<dbReference type="Gene3D" id="2.30.250.10">
    <property type="entry name" value="Aminopeptidase i, Domain 2"/>
    <property type="match status" value="1"/>
</dbReference>
<dbReference type="Gene3D" id="3.40.630.10">
    <property type="entry name" value="Zn peptidases"/>
    <property type="match status" value="1"/>
</dbReference>
<dbReference type="PANTHER" id="PTHR28570:SF3">
    <property type="entry name" value="ASPARTYL AMINOPEPTIDASE"/>
    <property type="match status" value="1"/>
</dbReference>
<keyword evidence="6 9" id="KW-0378">Hydrolase</keyword>
<dbReference type="GO" id="GO:0004177">
    <property type="term" value="F:aminopeptidase activity"/>
    <property type="evidence" value="ECO:0007669"/>
    <property type="project" value="UniProtKB-KW"/>
</dbReference>
<keyword evidence="4 9" id="KW-0645">Protease</keyword>
<dbReference type="EC" id="3.4.11.-" evidence="10"/>
<sequence length="432" mass="48159">MTVELKFAEELVDFIDRSPSPFHAVENVKHELLKNGFVELNLKEKWNVEKEGKYFTVKNDSALIAFVVGKGDIEEDGFKLIGAHTDSPTFRIKPNPEMVEEGAYLRLNTEVYGGPIINTWLDRPLSIAGRVAIKGKDPFNPEVKFINIDKPLMIIPNLAIHMNRKINEGVKLNTQKETLPLVGMINDEFEKKDFLIKLLAKELNVSHEDIVDFDLYLYEYEKGSIVGLNNEFISCGKQDDLAMAHAGIKALINGEVGNSTNVVVLFDNEEVGSTTKQGAASPMLRTVLERICIALGKGREDFYRSLYNSFLISADMAHAVHPNYAEKQDPTNRPVLNGGPCIKISANQSYTTDSLSLTVYESVCKCAGVPVQKFLNRSDERGGSTIGPISSTQIDISSVDIGNPLLGMHSIRELGGVKDHYYIYKSFVEYFK</sequence>
<keyword evidence="8 9" id="KW-0482">Metalloprotease</keyword>
<evidence type="ECO:0000256" key="8">
    <source>
        <dbReference type="ARBA" id="ARBA00023049"/>
    </source>
</evidence>
<comment type="similarity">
    <text evidence="2 9">Belongs to the peptidase M18 family.</text>
</comment>
<evidence type="ECO:0000256" key="5">
    <source>
        <dbReference type="ARBA" id="ARBA00022723"/>
    </source>
</evidence>
<dbReference type="NCBIfam" id="NF002759">
    <property type="entry name" value="PRK02813.1"/>
    <property type="match status" value="1"/>
</dbReference>
<dbReference type="CDD" id="cd05658">
    <property type="entry name" value="M18_DAP"/>
    <property type="match status" value="1"/>
</dbReference>
<evidence type="ECO:0000256" key="6">
    <source>
        <dbReference type="ARBA" id="ARBA00022801"/>
    </source>
</evidence>